<gene>
    <name evidence="9" type="ORF">ACH46_02375</name>
</gene>
<dbReference type="InterPro" id="IPR050601">
    <property type="entry name" value="CPA3_antiporter_subunitC"/>
</dbReference>
<feature type="compositionally biased region" description="Acidic residues" evidence="7">
    <location>
        <begin position="117"/>
        <end position="126"/>
    </location>
</feature>
<dbReference type="RefSeq" id="WP_062394865.1">
    <property type="nucleotide sequence ID" value="NZ_CP011853.1"/>
</dbReference>
<evidence type="ECO:0000256" key="2">
    <source>
        <dbReference type="ARBA" id="ARBA00010388"/>
    </source>
</evidence>
<keyword evidence="10" id="KW-1185">Reference proteome</keyword>
<evidence type="ECO:0000256" key="6">
    <source>
        <dbReference type="ARBA" id="ARBA00023136"/>
    </source>
</evidence>
<organism evidence="9 10">
    <name type="scientific">Gordonia phthalatica</name>
    <dbReference type="NCBI Taxonomy" id="1136941"/>
    <lineage>
        <taxon>Bacteria</taxon>
        <taxon>Bacillati</taxon>
        <taxon>Actinomycetota</taxon>
        <taxon>Actinomycetes</taxon>
        <taxon>Mycobacteriales</taxon>
        <taxon>Gordoniaceae</taxon>
        <taxon>Gordonia</taxon>
    </lineage>
</organism>
<evidence type="ECO:0000256" key="4">
    <source>
        <dbReference type="ARBA" id="ARBA00022692"/>
    </source>
</evidence>
<reference evidence="10" key="1">
    <citation type="submission" date="2015-06" db="EMBL/GenBank/DDBJ databases">
        <title>Complete genome sequence and metabolic analysis of phthalate degradation pathway in Gordonia sp. QH-11.</title>
        <authorList>
            <person name="Jin D."/>
            <person name="Kong X."/>
            <person name="Bai Z."/>
        </authorList>
    </citation>
    <scope>NUCLEOTIDE SEQUENCE [LARGE SCALE GENOMIC DNA]</scope>
    <source>
        <strain evidence="10">QH-11</strain>
    </source>
</reference>
<dbReference type="Proteomes" id="UP000063789">
    <property type="component" value="Chromosome"/>
</dbReference>
<sequence>MAVNLGLLIVVGVMAAGGVYLLTERSLIRMLFGLLLVGNALNLLIVVLAGPPGHPPIRGRESLGQSFDTDPLAQGMVLTAIVLTLGIAAFILALAYRLFQINRASEEEQPLPGQEIATEDELGDDEEDVKILTGSFESLPDRDRSDDPTTGADTVVGDLFDTRGNPMTAEEFIAAHINVHEPDLMPEDADVLEHLPDDGDEMPADSDSPDDDTGDDDDAADSDDEGEVKR</sequence>
<evidence type="ECO:0000256" key="7">
    <source>
        <dbReference type="SAM" id="MobiDB-lite"/>
    </source>
</evidence>
<dbReference type="OrthoDB" id="9799219at2"/>
<feature type="region of interest" description="Disordered" evidence="7">
    <location>
        <begin position="134"/>
        <end position="162"/>
    </location>
</feature>
<feature type="transmembrane region" description="Helical" evidence="8">
    <location>
        <begin position="6"/>
        <end position="23"/>
    </location>
</feature>
<keyword evidence="5 8" id="KW-1133">Transmembrane helix</keyword>
<dbReference type="GO" id="GO:0005886">
    <property type="term" value="C:plasma membrane"/>
    <property type="evidence" value="ECO:0007669"/>
    <property type="project" value="UniProtKB-SubCell"/>
</dbReference>
<dbReference type="STRING" id="1136941.ACH46_02375"/>
<dbReference type="AlphaFoldDB" id="A0A0N9NFQ6"/>
<dbReference type="Pfam" id="PF00420">
    <property type="entry name" value="Oxidored_q2"/>
    <property type="match status" value="1"/>
</dbReference>
<evidence type="ECO:0000313" key="9">
    <source>
        <dbReference type="EMBL" id="ALG86536.1"/>
    </source>
</evidence>
<evidence type="ECO:0000256" key="1">
    <source>
        <dbReference type="ARBA" id="ARBA00004651"/>
    </source>
</evidence>
<proteinExistence type="inferred from homology"/>
<feature type="region of interest" description="Disordered" evidence="7">
    <location>
        <begin position="183"/>
        <end position="230"/>
    </location>
</feature>
<accession>A0A0N9NFQ6</accession>
<dbReference type="Gene3D" id="1.10.287.3510">
    <property type="match status" value="1"/>
</dbReference>
<evidence type="ECO:0000256" key="3">
    <source>
        <dbReference type="ARBA" id="ARBA00022475"/>
    </source>
</evidence>
<evidence type="ECO:0000256" key="8">
    <source>
        <dbReference type="SAM" id="Phobius"/>
    </source>
</evidence>
<name>A0A0N9NFQ6_9ACTN</name>
<feature type="transmembrane region" description="Helical" evidence="8">
    <location>
        <begin position="30"/>
        <end position="52"/>
    </location>
</feature>
<keyword evidence="3" id="KW-1003">Cell membrane</keyword>
<dbReference type="PANTHER" id="PTHR34583:SF2">
    <property type="entry name" value="ANTIPORTER SUBUNIT MNHC2-RELATED"/>
    <property type="match status" value="1"/>
</dbReference>
<comment type="subcellular location">
    <subcellularLocation>
        <location evidence="1">Cell membrane</location>
        <topology evidence="1">Multi-pass membrane protein</topology>
    </subcellularLocation>
</comment>
<protein>
    <submittedName>
        <fullName evidence="9">Cation:proton antiporter</fullName>
    </submittedName>
</protein>
<dbReference type="InterPro" id="IPR039428">
    <property type="entry name" value="NUOK/Mnh_C1-like"/>
</dbReference>
<feature type="compositionally biased region" description="Acidic residues" evidence="7">
    <location>
        <begin position="198"/>
        <end position="230"/>
    </location>
</feature>
<comment type="similarity">
    <text evidence="2">Belongs to the CPA3 antiporters (TC 2.A.63) subunit C family.</text>
</comment>
<keyword evidence="6 8" id="KW-0472">Membrane</keyword>
<evidence type="ECO:0000313" key="10">
    <source>
        <dbReference type="Proteomes" id="UP000063789"/>
    </source>
</evidence>
<dbReference type="KEGG" id="goq:ACH46_02375"/>
<dbReference type="PANTHER" id="PTHR34583">
    <property type="entry name" value="ANTIPORTER SUBUNIT MNHC2-RELATED"/>
    <property type="match status" value="1"/>
</dbReference>
<feature type="transmembrane region" description="Helical" evidence="8">
    <location>
        <begin position="72"/>
        <end position="96"/>
    </location>
</feature>
<keyword evidence="4 8" id="KW-0812">Transmembrane</keyword>
<feature type="region of interest" description="Disordered" evidence="7">
    <location>
        <begin position="107"/>
        <end position="126"/>
    </location>
</feature>
<reference evidence="9 10" key="2">
    <citation type="journal article" date="2017" name="Int. J. Syst. Evol. Microbiol.">
        <title>Gordonia phthalatica sp. nov., a di-n-butyl phthalate-degrading bacterium isolated from activated sludge.</title>
        <authorList>
            <person name="Jin D."/>
            <person name="Kong X."/>
            <person name="Jia M."/>
            <person name="Yu X."/>
            <person name="Wang X."/>
            <person name="Zhuang X."/>
            <person name="Deng Y."/>
            <person name="Bai Z."/>
        </authorList>
    </citation>
    <scope>NUCLEOTIDE SEQUENCE [LARGE SCALE GENOMIC DNA]</scope>
    <source>
        <strain evidence="9 10">QH-11</strain>
    </source>
</reference>
<dbReference type="EMBL" id="CP011853">
    <property type="protein sequence ID" value="ALG86536.1"/>
    <property type="molecule type" value="Genomic_DNA"/>
</dbReference>
<dbReference type="PATRIC" id="fig|1136941.3.peg.475"/>
<evidence type="ECO:0000256" key="5">
    <source>
        <dbReference type="ARBA" id="ARBA00022989"/>
    </source>
</evidence>